<evidence type="ECO:0008006" key="6">
    <source>
        <dbReference type="Google" id="ProtNLM"/>
    </source>
</evidence>
<reference evidence="3" key="2">
    <citation type="submission" date="2010-05" db="EMBL/GenBank/DDBJ databases">
        <title>The Genome Sequence of Magnaporthe poae strain ATCC 64411.</title>
        <authorList>
            <consortium name="The Broad Institute Genome Sequencing Platform"/>
            <consortium name="Broad Institute Genome Sequencing Center for Infectious Disease"/>
            <person name="Ma L.-J."/>
            <person name="Dead R."/>
            <person name="Young S."/>
            <person name="Zeng Q."/>
            <person name="Koehrsen M."/>
            <person name="Alvarado L."/>
            <person name="Berlin A."/>
            <person name="Chapman S.B."/>
            <person name="Chen Z."/>
            <person name="Freedman E."/>
            <person name="Gellesch M."/>
            <person name="Goldberg J."/>
            <person name="Griggs A."/>
            <person name="Gujja S."/>
            <person name="Heilman E.R."/>
            <person name="Heiman D."/>
            <person name="Hepburn T."/>
            <person name="Howarth C."/>
            <person name="Jen D."/>
            <person name="Larson L."/>
            <person name="Mehta T."/>
            <person name="Neiman D."/>
            <person name="Pearson M."/>
            <person name="Roberts A."/>
            <person name="Saif S."/>
            <person name="Shea T."/>
            <person name="Shenoy N."/>
            <person name="Sisk P."/>
            <person name="Stolte C."/>
            <person name="Sykes S."/>
            <person name="Walk T."/>
            <person name="White J."/>
            <person name="Yandava C."/>
            <person name="Haas B."/>
            <person name="Nusbaum C."/>
            <person name="Birren B."/>
        </authorList>
    </citation>
    <scope>NUCLEOTIDE SEQUENCE</scope>
    <source>
        <strain evidence="3">ATCC 64411</strain>
    </source>
</reference>
<feature type="compositionally biased region" description="Basic and acidic residues" evidence="1">
    <location>
        <begin position="89"/>
        <end position="98"/>
    </location>
</feature>
<reference evidence="3" key="3">
    <citation type="submission" date="2011-03" db="EMBL/GenBank/DDBJ databases">
        <title>Annotation of Magnaporthe poae ATCC 64411.</title>
        <authorList>
            <person name="Ma L.-J."/>
            <person name="Dead R."/>
            <person name="Young S.K."/>
            <person name="Zeng Q."/>
            <person name="Gargeya S."/>
            <person name="Fitzgerald M."/>
            <person name="Haas B."/>
            <person name="Abouelleil A."/>
            <person name="Alvarado L."/>
            <person name="Arachchi H.M."/>
            <person name="Berlin A."/>
            <person name="Brown A."/>
            <person name="Chapman S.B."/>
            <person name="Chen Z."/>
            <person name="Dunbar C."/>
            <person name="Freedman E."/>
            <person name="Gearin G."/>
            <person name="Gellesch M."/>
            <person name="Goldberg J."/>
            <person name="Griggs A."/>
            <person name="Gujja S."/>
            <person name="Heiman D."/>
            <person name="Howarth C."/>
            <person name="Larson L."/>
            <person name="Lui A."/>
            <person name="MacDonald P.J.P."/>
            <person name="Mehta T."/>
            <person name="Montmayeur A."/>
            <person name="Murphy C."/>
            <person name="Neiman D."/>
            <person name="Pearson M."/>
            <person name="Priest M."/>
            <person name="Roberts A."/>
            <person name="Saif S."/>
            <person name="Shea T."/>
            <person name="Shenoy N."/>
            <person name="Sisk P."/>
            <person name="Stolte C."/>
            <person name="Sykes S."/>
            <person name="Yandava C."/>
            <person name="Wortman J."/>
            <person name="Nusbaum C."/>
            <person name="Birren B."/>
        </authorList>
    </citation>
    <scope>NUCLEOTIDE SEQUENCE</scope>
    <source>
        <strain evidence="3">ATCC 64411</strain>
    </source>
</reference>
<reference evidence="4" key="4">
    <citation type="journal article" date="2015" name="G3 (Bethesda)">
        <title>Genome sequences of three phytopathogenic species of the Magnaporthaceae family of fungi.</title>
        <authorList>
            <person name="Okagaki L.H."/>
            <person name="Nunes C.C."/>
            <person name="Sailsbery J."/>
            <person name="Clay B."/>
            <person name="Brown D."/>
            <person name="John T."/>
            <person name="Oh Y."/>
            <person name="Young N."/>
            <person name="Fitzgerald M."/>
            <person name="Haas B.J."/>
            <person name="Zeng Q."/>
            <person name="Young S."/>
            <person name="Adiconis X."/>
            <person name="Fan L."/>
            <person name="Levin J.Z."/>
            <person name="Mitchell T.K."/>
            <person name="Okubara P.A."/>
            <person name="Farman M.L."/>
            <person name="Kohn L.M."/>
            <person name="Birren B."/>
            <person name="Ma L.-J."/>
            <person name="Dean R.A."/>
        </authorList>
    </citation>
    <scope>NUCLEOTIDE SEQUENCE</scope>
    <source>
        <strain evidence="4">ATCC 64411 / 73-15</strain>
    </source>
</reference>
<proteinExistence type="predicted"/>
<evidence type="ECO:0000256" key="1">
    <source>
        <dbReference type="SAM" id="MobiDB-lite"/>
    </source>
</evidence>
<reference evidence="4" key="5">
    <citation type="submission" date="2015-06" db="UniProtKB">
        <authorList>
            <consortium name="EnsemblFungi"/>
        </authorList>
    </citation>
    <scope>IDENTIFICATION</scope>
    <source>
        <strain evidence="4">ATCC 64411</strain>
    </source>
</reference>
<dbReference type="VEuPathDB" id="FungiDB:MAPG_09433"/>
<dbReference type="Proteomes" id="UP000011715">
    <property type="component" value="Unassembled WGS sequence"/>
</dbReference>
<evidence type="ECO:0000313" key="4">
    <source>
        <dbReference type="EnsemblFungi" id="MAPG_09433T0"/>
    </source>
</evidence>
<evidence type="ECO:0000256" key="2">
    <source>
        <dbReference type="SAM" id="SignalP"/>
    </source>
</evidence>
<sequence length="154" mass="16232">MQLSCSLAVEALMAVLLVTQAAAAPMAEAHHARGLEPRGLIRPKPVGSTCSDGWCRPNDSPPMIYAHSKPPPKGAPKGKFLGRREVAGKDAAVVEKRANPLYETGVGGGKRPQKPSTLHVPKSKPAPGVSTKPKPAVKPVTKPSKPRSRRDVDA</sequence>
<reference evidence="5" key="1">
    <citation type="submission" date="2010-05" db="EMBL/GenBank/DDBJ databases">
        <title>The genome sequence of Magnaporthe poae strain ATCC 64411.</title>
        <authorList>
            <person name="Ma L.-J."/>
            <person name="Dead R."/>
            <person name="Young S."/>
            <person name="Zeng Q."/>
            <person name="Koehrsen M."/>
            <person name="Alvarado L."/>
            <person name="Berlin A."/>
            <person name="Chapman S.B."/>
            <person name="Chen Z."/>
            <person name="Freedman E."/>
            <person name="Gellesch M."/>
            <person name="Goldberg J."/>
            <person name="Griggs A."/>
            <person name="Gujja S."/>
            <person name="Heilman E.R."/>
            <person name="Heiman D."/>
            <person name="Hepburn T."/>
            <person name="Howarth C."/>
            <person name="Jen D."/>
            <person name="Larson L."/>
            <person name="Mehta T."/>
            <person name="Neiman D."/>
            <person name="Pearson M."/>
            <person name="Roberts A."/>
            <person name="Saif S."/>
            <person name="Shea T."/>
            <person name="Shenoy N."/>
            <person name="Sisk P."/>
            <person name="Stolte C."/>
            <person name="Sykes S."/>
            <person name="Walk T."/>
            <person name="White J."/>
            <person name="Yandava C."/>
            <person name="Haas B."/>
            <person name="Nusbaum C."/>
            <person name="Birren B."/>
        </authorList>
    </citation>
    <scope>NUCLEOTIDE SEQUENCE [LARGE SCALE GENOMIC DNA]</scope>
    <source>
        <strain evidence="5">ATCC 64411 / 73-15</strain>
    </source>
</reference>
<evidence type="ECO:0000313" key="5">
    <source>
        <dbReference type="Proteomes" id="UP000011715"/>
    </source>
</evidence>
<feature type="compositionally biased region" description="Low complexity" evidence="1">
    <location>
        <begin position="129"/>
        <end position="143"/>
    </location>
</feature>
<dbReference type="EMBL" id="GL876976">
    <property type="protein sequence ID" value="KLU90908.1"/>
    <property type="molecule type" value="Genomic_DNA"/>
</dbReference>
<evidence type="ECO:0000313" key="3">
    <source>
        <dbReference type="EMBL" id="KLU90908.1"/>
    </source>
</evidence>
<dbReference type="OrthoDB" id="10655894at2759"/>
<feature type="region of interest" description="Disordered" evidence="1">
    <location>
        <begin position="89"/>
        <end position="154"/>
    </location>
</feature>
<dbReference type="EnsemblFungi" id="MAPG_09433T0">
    <property type="protein sequence ID" value="MAPG_09433T0"/>
    <property type="gene ID" value="MAPG_09433"/>
</dbReference>
<name>A0A0C4E9Y1_MAGP6</name>
<organism evidence="4 5">
    <name type="scientific">Magnaporthiopsis poae (strain ATCC 64411 / 73-15)</name>
    <name type="common">Kentucky bluegrass fungus</name>
    <name type="synonym">Magnaporthe poae</name>
    <dbReference type="NCBI Taxonomy" id="644358"/>
    <lineage>
        <taxon>Eukaryota</taxon>
        <taxon>Fungi</taxon>
        <taxon>Dikarya</taxon>
        <taxon>Ascomycota</taxon>
        <taxon>Pezizomycotina</taxon>
        <taxon>Sordariomycetes</taxon>
        <taxon>Sordariomycetidae</taxon>
        <taxon>Magnaporthales</taxon>
        <taxon>Magnaporthaceae</taxon>
        <taxon>Magnaporthiopsis</taxon>
    </lineage>
</organism>
<keyword evidence="5" id="KW-1185">Reference proteome</keyword>
<dbReference type="AlphaFoldDB" id="A0A0C4E9Y1"/>
<accession>A0A0C4E9Y1</accession>
<feature type="chain" id="PRO_5009385860" description="Secreted protein" evidence="2">
    <location>
        <begin position="24"/>
        <end position="154"/>
    </location>
</feature>
<dbReference type="EMBL" id="ADBL01002408">
    <property type="status" value="NOT_ANNOTATED_CDS"/>
    <property type="molecule type" value="Genomic_DNA"/>
</dbReference>
<gene>
    <name evidence="3" type="ORF">MAPG_09433</name>
</gene>
<feature type="signal peptide" evidence="2">
    <location>
        <begin position="1"/>
        <end position="23"/>
    </location>
</feature>
<protein>
    <recommendedName>
        <fullName evidence="6">Secreted protein</fullName>
    </recommendedName>
</protein>
<dbReference type="eggNOG" id="ENOG502RNFV">
    <property type="taxonomic scope" value="Eukaryota"/>
</dbReference>
<keyword evidence="2" id="KW-0732">Signal</keyword>
<feature type="region of interest" description="Disordered" evidence="1">
    <location>
        <begin position="61"/>
        <end position="80"/>
    </location>
</feature>